<dbReference type="PANTHER" id="PTHR38098">
    <property type="entry name" value="LPS-ASSEMBLY LIPOPROTEIN LPTE"/>
    <property type="match status" value="1"/>
</dbReference>
<reference evidence="8 9" key="1">
    <citation type="submission" date="2019-03" db="EMBL/GenBank/DDBJ databases">
        <title>Genomic Encyclopedia of Type Strains, Phase IV (KMG-IV): sequencing the most valuable type-strain genomes for metagenomic binning, comparative biology and taxonomic classification.</title>
        <authorList>
            <person name="Goeker M."/>
        </authorList>
    </citation>
    <scope>NUCLEOTIDE SEQUENCE [LARGE SCALE GENOMIC DNA]</scope>
    <source>
        <strain evidence="8 9">DSM 28140</strain>
    </source>
</reference>
<evidence type="ECO:0000256" key="7">
    <source>
        <dbReference type="SAM" id="SignalP"/>
    </source>
</evidence>
<dbReference type="GO" id="GO:0009279">
    <property type="term" value="C:cell outer membrane"/>
    <property type="evidence" value="ECO:0007669"/>
    <property type="project" value="UniProtKB-SubCell"/>
</dbReference>
<comment type="subcellular location">
    <subcellularLocation>
        <location evidence="6">Cell outer membrane</location>
        <topology evidence="6">Lipid-anchor</topology>
    </subcellularLocation>
</comment>
<comment type="similarity">
    <text evidence="6">Belongs to the LptE lipoprotein family.</text>
</comment>
<name>A0A4R3Y9U1_9PAST</name>
<gene>
    <name evidence="6" type="primary">lptE</name>
    <name evidence="8" type="ORF">EDC16_10322</name>
</gene>
<dbReference type="GO" id="GO:1990351">
    <property type="term" value="C:transporter complex"/>
    <property type="evidence" value="ECO:0007669"/>
    <property type="project" value="TreeGrafter"/>
</dbReference>
<evidence type="ECO:0000313" key="8">
    <source>
        <dbReference type="EMBL" id="TCV88670.1"/>
    </source>
</evidence>
<comment type="subunit">
    <text evidence="6">Component of the lipopolysaccharide transport and assembly complex. Interacts with LptD.</text>
</comment>
<comment type="function">
    <text evidence="6">Together with LptD, is involved in the assembly of lipopolysaccharide (LPS) at the surface of the outer membrane. Required for the proper assembly of LptD. Binds LPS and may serve as the LPS recognition site at the outer membrane.</text>
</comment>
<proteinExistence type="inferred from homology"/>
<dbReference type="GO" id="GO:0043165">
    <property type="term" value="P:Gram-negative-bacterium-type cell outer membrane assembly"/>
    <property type="evidence" value="ECO:0007669"/>
    <property type="project" value="UniProtKB-UniRule"/>
</dbReference>
<dbReference type="AlphaFoldDB" id="A0A4R3Y9U1"/>
<keyword evidence="3 6" id="KW-0564">Palmitate</keyword>
<dbReference type="PROSITE" id="PS51257">
    <property type="entry name" value="PROKAR_LIPOPROTEIN"/>
    <property type="match status" value="1"/>
</dbReference>
<dbReference type="GO" id="GO:0001530">
    <property type="term" value="F:lipopolysaccharide binding"/>
    <property type="evidence" value="ECO:0007669"/>
    <property type="project" value="TreeGrafter"/>
</dbReference>
<dbReference type="Gene3D" id="3.30.160.150">
    <property type="entry name" value="Lipoprotein like domain"/>
    <property type="match status" value="1"/>
</dbReference>
<evidence type="ECO:0000256" key="4">
    <source>
        <dbReference type="ARBA" id="ARBA00023237"/>
    </source>
</evidence>
<evidence type="ECO:0000256" key="5">
    <source>
        <dbReference type="ARBA" id="ARBA00023288"/>
    </source>
</evidence>
<organism evidence="8 9">
    <name type="scientific">Testudinibacter aquarius</name>
    <dbReference type="NCBI Taxonomy" id="1524974"/>
    <lineage>
        <taxon>Bacteria</taxon>
        <taxon>Pseudomonadati</taxon>
        <taxon>Pseudomonadota</taxon>
        <taxon>Gammaproteobacteria</taxon>
        <taxon>Pasteurellales</taxon>
        <taxon>Pasteurellaceae</taxon>
        <taxon>Testudinibacter</taxon>
    </lineage>
</organism>
<evidence type="ECO:0000256" key="3">
    <source>
        <dbReference type="ARBA" id="ARBA00023139"/>
    </source>
</evidence>
<dbReference type="EMBL" id="SMCP01000003">
    <property type="protein sequence ID" value="TCV88670.1"/>
    <property type="molecule type" value="Genomic_DNA"/>
</dbReference>
<keyword evidence="4 6" id="KW-0998">Cell outer membrane</keyword>
<dbReference type="Pfam" id="PF04390">
    <property type="entry name" value="LptE"/>
    <property type="match status" value="1"/>
</dbReference>
<feature type="chain" id="PRO_5020621302" description="LPS-assembly lipoprotein LptE" evidence="7">
    <location>
        <begin position="26"/>
        <end position="166"/>
    </location>
</feature>
<evidence type="ECO:0000313" key="9">
    <source>
        <dbReference type="Proteomes" id="UP000294619"/>
    </source>
</evidence>
<comment type="caution">
    <text evidence="8">The sequence shown here is derived from an EMBL/GenBank/DDBJ whole genome shotgun (WGS) entry which is preliminary data.</text>
</comment>
<dbReference type="GO" id="GO:0015920">
    <property type="term" value="P:lipopolysaccharide transport"/>
    <property type="evidence" value="ECO:0007669"/>
    <property type="project" value="TreeGrafter"/>
</dbReference>
<keyword evidence="5 6" id="KW-0449">Lipoprotein</keyword>
<keyword evidence="1 6" id="KW-0732">Signal</keyword>
<dbReference type="Proteomes" id="UP000294619">
    <property type="component" value="Unassembled WGS sequence"/>
</dbReference>
<protein>
    <recommendedName>
        <fullName evidence="6">LPS-assembly lipoprotein LptE</fullName>
    </recommendedName>
</protein>
<feature type="signal peptide" evidence="7">
    <location>
        <begin position="1"/>
        <end position="25"/>
    </location>
</feature>
<dbReference type="HAMAP" id="MF_01186">
    <property type="entry name" value="LPS_assembly_LptE"/>
    <property type="match status" value="1"/>
</dbReference>
<sequence length="166" mass="18623">MMLKKNAWVLLCTLLLLSGCGFHFANQGGIEPAFQTMKLQSSDPYGYLSREVRNQLHLHQVQLVEQGEVPELRVKNSQISSAVVSVFKQGREAEKLLTLNLSASLYVPGRGEFPINIRNTRTFFDDSRAALAKSAEQDAIYNDMRAQAARQLMIKIISLQNQLAVK</sequence>
<keyword evidence="2 6" id="KW-0472">Membrane</keyword>
<evidence type="ECO:0000256" key="6">
    <source>
        <dbReference type="HAMAP-Rule" id="MF_01186"/>
    </source>
</evidence>
<evidence type="ECO:0000256" key="2">
    <source>
        <dbReference type="ARBA" id="ARBA00023136"/>
    </source>
</evidence>
<evidence type="ECO:0000256" key="1">
    <source>
        <dbReference type="ARBA" id="ARBA00022729"/>
    </source>
</evidence>
<dbReference type="InterPro" id="IPR007485">
    <property type="entry name" value="LPS_assembly_LptE"/>
</dbReference>
<accession>A0A4R3Y9U1</accession>
<dbReference type="PANTHER" id="PTHR38098:SF1">
    <property type="entry name" value="LPS-ASSEMBLY LIPOPROTEIN LPTE"/>
    <property type="match status" value="1"/>
</dbReference>